<reference evidence="1 2" key="1">
    <citation type="submission" date="2020-04" db="EMBL/GenBank/DDBJ databases">
        <title>Ferrimonas sp. S7 isolated from sea water.</title>
        <authorList>
            <person name="Bae S.S."/>
            <person name="Baek K."/>
        </authorList>
    </citation>
    <scope>NUCLEOTIDE SEQUENCE [LARGE SCALE GENOMIC DNA]</scope>
    <source>
        <strain evidence="1 2">S7</strain>
    </source>
</reference>
<sequence>MNDTVAAFDDWIRTDFIELNSELERRYRQQQDRANVVGVGDEVKAQLEAVGCEHTKLLLAQGNTDEGFEQAFDLLGNVGLYLAACRRHGLSDPDNDRTSPQAEASALAMHIAASIGVVPRFATAHLCTHNRAVNGHYKRFTNLAAEQCFIDYNSKGILAFKRAAEALLKVLSLGISHPISLNLFDAAKHALEEVYHSNDTLFTQLDPDDFFYGVRPYYKPHHVGSQVYRGANAGDFAGINVIDMLLGLCKANEPAYGRMLVEKFLYMMPQEQRILRDCMRQQSLMTEFLEVAPKQHHSRWYQQHLQAFLKLCQLHGEIANQHHQQLVQRYIVQPAAQMEQQHLQQLTASGPQLAGLLQSLTDLRDRRAGYQRDDIVTSYRELSLLRRTLGED</sequence>
<dbReference type="InterPro" id="IPR015029">
    <property type="entry name" value="PrnB"/>
</dbReference>
<accession>A0A6H1UFU1</accession>
<dbReference type="GO" id="GO:0046872">
    <property type="term" value="F:metal ion binding"/>
    <property type="evidence" value="ECO:0007669"/>
    <property type="project" value="InterPro"/>
</dbReference>
<dbReference type="RefSeq" id="WP_168661437.1">
    <property type="nucleotide sequence ID" value="NZ_CP051180.1"/>
</dbReference>
<dbReference type="Proteomes" id="UP000501602">
    <property type="component" value="Chromosome"/>
</dbReference>
<name>A0A6H1UFU1_9GAMM</name>
<dbReference type="Pfam" id="PF08933">
    <property type="entry name" value="PrnB"/>
    <property type="match status" value="1"/>
</dbReference>
<dbReference type="GO" id="GO:0019441">
    <property type="term" value="P:L-tryptophan catabolic process to kynurenine"/>
    <property type="evidence" value="ECO:0007669"/>
    <property type="project" value="InterPro"/>
</dbReference>
<keyword evidence="2" id="KW-1185">Reference proteome</keyword>
<dbReference type="Gene3D" id="1.20.58.600">
    <property type="match status" value="1"/>
</dbReference>
<gene>
    <name evidence="1" type="ORF">HER31_14235</name>
</gene>
<dbReference type="SUPFAM" id="SSF140959">
    <property type="entry name" value="Indolic compounds 2,3-dioxygenase-like"/>
    <property type="match status" value="1"/>
</dbReference>
<evidence type="ECO:0000313" key="2">
    <source>
        <dbReference type="Proteomes" id="UP000501602"/>
    </source>
</evidence>
<dbReference type="GO" id="GO:0020037">
    <property type="term" value="F:heme binding"/>
    <property type="evidence" value="ECO:0007669"/>
    <property type="project" value="InterPro"/>
</dbReference>
<protein>
    <submittedName>
        <fullName evidence="1">DUF1864 family protein</fullName>
    </submittedName>
</protein>
<proteinExistence type="predicted"/>
<dbReference type="EMBL" id="CP051180">
    <property type="protein sequence ID" value="QIZ77951.1"/>
    <property type="molecule type" value="Genomic_DNA"/>
</dbReference>
<dbReference type="Gene3D" id="1.20.58.480">
    <property type="match status" value="1"/>
</dbReference>
<dbReference type="KEGG" id="fes:HER31_14235"/>
<organism evidence="1 2">
    <name type="scientific">Ferrimonas lipolytica</name>
    <dbReference type="NCBI Taxonomy" id="2724191"/>
    <lineage>
        <taxon>Bacteria</taxon>
        <taxon>Pseudomonadati</taxon>
        <taxon>Pseudomonadota</taxon>
        <taxon>Gammaproteobacteria</taxon>
        <taxon>Alteromonadales</taxon>
        <taxon>Ferrimonadaceae</taxon>
        <taxon>Ferrimonas</taxon>
    </lineage>
</organism>
<evidence type="ECO:0000313" key="1">
    <source>
        <dbReference type="EMBL" id="QIZ77951.1"/>
    </source>
</evidence>
<dbReference type="AlphaFoldDB" id="A0A6H1UFU1"/>
<dbReference type="InterPro" id="IPR037217">
    <property type="entry name" value="Trp/Indoleamine_2_3_dOase-like"/>
</dbReference>